<proteinExistence type="predicted"/>
<dbReference type="KEGG" id="ebla:JGUZn3_20780"/>
<keyword evidence="2" id="KW-1185">Reference proteome</keyword>
<dbReference type="AlphaFoldDB" id="A0A7H1NU21"/>
<accession>A0A7H1NU21</accession>
<evidence type="ECO:0000313" key="2">
    <source>
        <dbReference type="Proteomes" id="UP000516349"/>
    </source>
</evidence>
<gene>
    <name evidence="1" type="ORF">JGUZn3_20780</name>
</gene>
<dbReference type="Gene3D" id="1.10.530.10">
    <property type="match status" value="1"/>
</dbReference>
<reference evidence="1 2" key="1">
    <citation type="submission" date="2020-08" db="EMBL/GenBank/DDBJ databases">
        <title>Complete genome sequence of Entomobacter blattae G55GP.</title>
        <authorList>
            <person name="Poehlein A."/>
            <person name="Guzman J."/>
            <person name="Daniel R."/>
            <person name="Vilcinskas A."/>
        </authorList>
    </citation>
    <scope>NUCLEOTIDE SEQUENCE [LARGE SCALE GENOMIC DNA]</scope>
    <source>
        <strain evidence="1 2">G55GP</strain>
    </source>
</reference>
<name>A0A7H1NU21_9PROT</name>
<protein>
    <recommendedName>
        <fullName evidence="3">Transglycosylase SLT domain-containing protein</fullName>
    </recommendedName>
</protein>
<dbReference type="Proteomes" id="UP000516349">
    <property type="component" value="Chromosome"/>
</dbReference>
<dbReference type="RefSeq" id="WP_203413458.1">
    <property type="nucleotide sequence ID" value="NZ_CP060244.1"/>
</dbReference>
<evidence type="ECO:0008006" key="3">
    <source>
        <dbReference type="Google" id="ProtNLM"/>
    </source>
</evidence>
<dbReference type="EMBL" id="CP060244">
    <property type="protein sequence ID" value="QNT79281.1"/>
    <property type="molecule type" value="Genomic_DNA"/>
</dbReference>
<evidence type="ECO:0000313" key="1">
    <source>
        <dbReference type="EMBL" id="QNT79281.1"/>
    </source>
</evidence>
<organism evidence="1 2">
    <name type="scientific">Entomobacter blattae</name>
    <dbReference type="NCBI Taxonomy" id="2762277"/>
    <lineage>
        <taxon>Bacteria</taxon>
        <taxon>Pseudomonadati</taxon>
        <taxon>Pseudomonadota</taxon>
        <taxon>Alphaproteobacteria</taxon>
        <taxon>Acetobacterales</taxon>
        <taxon>Acetobacteraceae</taxon>
        <taxon>Entomobacter</taxon>
    </lineage>
</organism>
<sequence>MKIANDYGLDVGQLKHVIITPALKSLGLDGEAAVNLVTGTALAESHARYVQQINGPALGLWQMEPATHKDIWQNYLHYKPDLVAKLTFIMNGQERESQLMHNLAYGAALCRILYLRSKEPLPDAKDAVALSAYHKQVYNTQLGKANPQTNIPHFAAAIAA</sequence>